<dbReference type="Proteomes" id="UP000051886">
    <property type="component" value="Unassembled WGS sequence"/>
</dbReference>
<gene>
    <name evidence="4" type="ORF">IV66_GL000359</name>
</gene>
<feature type="compositionally biased region" description="Polar residues" evidence="1">
    <location>
        <begin position="192"/>
        <end position="273"/>
    </location>
</feature>
<dbReference type="PATRIC" id="fig|449659.4.peg.358"/>
<dbReference type="PANTHER" id="PTHR33734:SF22">
    <property type="entry name" value="MEMBRANE-BOUND LYTIC MUREIN TRANSGLYCOSYLASE D"/>
    <property type="match status" value="1"/>
</dbReference>
<dbReference type="PROSITE" id="PS51782">
    <property type="entry name" value="LYSM"/>
    <property type="match status" value="2"/>
</dbReference>
<evidence type="ECO:0000259" key="3">
    <source>
        <dbReference type="PROSITE" id="PS51782"/>
    </source>
</evidence>
<dbReference type="Pfam" id="PF01476">
    <property type="entry name" value="LysM"/>
    <property type="match status" value="2"/>
</dbReference>
<accession>A0A0R2LDR9</accession>
<dbReference type="OrthoDB" id="117366at2"/>
<feature type="signal peptide" evidence="2">
    <location>
        <begin position="1"/>
        <end position="28"/>
    </location>
</feature>
<name>A0A0R2LDR9_9LACO</name>
<evidence type="ECO:0000313" key="5">
    <source>
        <dbReference type="Proteomes" id="UP000051886"/>
    </source>
</evidence>
<reference evidence="4 5" key="1">
    <citation type="journal article" date="2015" name="Genome Announc.">
        <title>Expanding the biotechnology potential of lactobacilli through comparative genomics of 213 strains and associated genera.</title>
        <authorList>
            <person name="Sun Z."/>
            <person name="Harris H.M."/>
            <person name="McCann A."/>
            <person name="Guo C."/>
            <person name="Argimon S."/>
            <person name="Zhang W."/>
            <person name="Yang X."/>
            <person name="Jeffery I.B."/>
            <person name="Cooney J.C."/>
            <person name="Kagawa T.F."/>
            <person name="Liu W."/>
            <person name="Song Y."/>
            <person name="Salvetti E."/>
            <person name="Wrobel A."/>
            <person name="Rasinkangas P."/>
            <person name="Parkhill J."/>
            <person name="Rea M.C."/>
            <person name="O'Sullivan O."/>
            <person name="Ritari J."/>
            <person name="Douillard F.P."/>
            <person name="Paul Ross R."/>
            <person name="Yang R."/>
            <person name="Briner A.E."/>
            <person name="Felis G.E."/>
            <person name="de Vos W.M."/>
            <person name="Barrangou R."/>
            <person name="Klaenhammer T.R."/>
            <person name="Caufield P.W."/>
            <person name="Cui Y."/>
            <person name="Zhang H."/>
            <person name="O'Toole P.W."/>
        </authorList>
    </citation>
    <scope>NUCLEOTIDE SEQUENCE [LARGE SCALE GENOMIC DNA]</scope>
    <source>
        <strain evidence="4 5">NBRC 103219</strain>
    </source>
</reference>
<feature type="compositionally biased region" description="Low complexity" evidence="1">
    <location>
        <begin position="274"/>
        <end position="306"/>
    </location>
</feature>
<dbReference type="CDD" id="cd00118">
    <property type="entry name" value="LysM"/>
    <property type="match status" value="2"/>
</dbReference>
<proteinExistence type="predicted"/>
<dbReference type="SUPFAM" id="SSF54106">
    <property type="entry name" value="LysM domain"/>
    <property type="match status" value="2"/>
</dbReference>
<organism evidence="4 5">
    <name type="scientific">Ligilactobacillus pobuzihii</name>
    <dbReference type="NCBI Taxonomy" id="449659"/>
    <lineage>
        <taxon>Bacteria</taxon>
        <taxon>Bacillati</taxon>
        <taxon>Bacillota</taxon>
        <taxon>Bacilli</taxon>
        <taxon>Lactobacillales</taxon>
        <taxon>Lactobacillaceae</taxon>
        <taxon>Ligilactobacillus</taxon>
    </lineage>
</organism>
<dbReference type="STRING" id="449659.IV66_GL000359"/>
<dbReference type="RefSeq" id="WP_017867594.1">
    <property type="nucleotide sequence ID" value="NZ_BJYB01000002.1"/>
</dbReference>
<keyword evidence="5" id="KW-1185">Reference proteome</keyword>
<dbReference type="Gene3D" id="3.10.350.10">
    <property type="entry name" value="LysM domain"/>
    <property type="match status" value="2"/>
</dbReference>
<feature type="chain" id="PRO_5006419905" description="LysM domain-containing protein" evidence="2">
    <location>
        <begin position="29"/>
        <end position="382"/>
    </location>
</feature>
<evidence type="ECO:0000256" key="2">
    <source>
        <dbReference type="SAM" id="SignalP"/>
    </source>
</evidence>
<dbReference type="EMBL" id="JQCN01000052">
    <property type="protein sequence ID" value="KRN98069.1"/>
    <property type="molecule type" value="Genomic_DNA"/>
</dbReference>
<dbReference type="InterPro" id="IPR036779">
    <property type="entry name" value="LysM_dom_sf"/>
</dbReference>
<feature type="domain" description="LysM" evidence="3">
    <location>
        <begin position="30"/>
        <end position="75"/>
    </location>
</feature>
<dbReference type="PANTHER" id="PTHR33734">
    <property type="entry name" value="LYSM DOMAIN-CONTAINING GPI-ANCHORED PROTEIN 2"/>
    <property type="match status" value="1"/>
</dbReference>
<dbReference type="GO" id="GO:0008932">
    <property type="term" value="F:lytic endotransglycosylase activity"/>
    <property type="evidence" value="ECO:0007669"/>
    <property type="project" value="TreeGrafter"/>
</dbReference>
<dbReference type="InterPro" id="IPR018392">
    <property type="entry name" value="LysM"/>
</dbReference>
<keyword evidence="2" id="KW-0732">Signal</keyword>
<evidence type="ECO:0000256" key="1">
    <source>
        <dbReference type="SAM" id="MobiDB-lite"/>
    </source>
</evidence>
<comment type="caution">
    <text evidence="4">The sequence shown here is derived from an EMBL/GenBank/DDBJ whole genome shotgun (WGS) entry which is preliminary data.</text>
</comment>
<sequence length="382" mass="40972">MNQTVKNVALGSVGAAGLFLASSAVTNASEVHTVSSNDTVWALAQKYGVSQDAIEKQNKIDPQTHIIYQGQKLTINSDQTQAQPKAKTNGSYTVKAGDSLWTIAQSAGISVAQLRQANGLDLNSSVIQPGQSLNLTVSKQASQVTLDTNANAQVSSTPQVSEQSEPTKASAKQQSVSAEAQTSEQEVKASETKATAKSSELNNPTDEVNTESSVAQTRKTNNGVTKSVTAQERSQVSKQAESASSTTETQQPVERKVVTSSIKQQTVSKQNVSKPVQRKVVQPKVQQPTMSQKSTNSTQTTTPKQNVSTSEAAAKEWIAQKESGGSYTAKNGQYYGRYQLTDAYLNHDYSAANQEKVANAYVTSAYGSWNGAKTFWLQNGWY</sequence>
<feature type="region of interest" description="Disordered" evidence="1">
    <location>
        <begin position="150"/>
        <end position="312"/>
    </location>
</feature>
<dbReference type="AlphaFoldDB" id="A0A0R2LDR9"/>
<evidence type="ECO:0000313" key="4">
    <source>
        <dbReference type="EMBL" id="KRN98069.1"/>
    </source>
</evidence>
<protein>
    <recommendedName>
        <fullName evidence="3">LysM domain-containing protein</fullName>
    </recommendedName>
</protein>
<dbReference type="SMART" id="SM00257">
    <property type="entry name" value="LysM"/>
    <property type="match status" value="2"/>
</dbReference>
<feature type="compositionally biased region" description="Polar residues" evidence="1">
    <location>
        <begin position="150"/>
        <end position="184"/>
    </location>
</feature>
<feature type="domain" description="LysM" evidence="3">
    <location>
        <begin position="90"/>
        <end position="135"/>
    </location>
</feature>